<name>A0A0A0L9L6_CUCSA</name>
<feature type="transmembrane region" description="Helical" evidence="1">
    <location>
        <begin position="38"/>
        <end position="58"/>
    </location>
</feature>
<keyword evidence="1" id="KW-0472">Membrane</keyword>
<dbReference type="Proteomes" id="UP000029981">
    <property type="component" value="Chromosome 3"/>
</dbReference>
<protein>
    <submittedName>
        <fullName evidence="2">Uncharacterized protein</fullName>
    </submittedName>
</protein>
<reference evidence="2 3" key="1">
    <citation type="journal article" date="2009" name="Nat. Genet.">
        <title>The genome of the cucumber, Cucumis sativus L.</title>
        <authorList>
            <person name="Huang S."/>
            <person name="Li R."/>
            <person name="Zhang Z."/>
            <person name="Li L."/>
            <person name="Gu X."/>
            <person name="Fan W."/>
            <person name="Lucas W.J."/>
            <person name="Wang X."/>
            <person name="Xie B."/>
            <person name="Ni P."/>
            <person name="Ren Y."/>
            <person name="Zhu H."/>
            <person name="Li J."/>
            <person name="Lin K."/>
            <person name="Jin W."/>
            <person name="Fei Z."/>
            <person name="Li G."/>
            <person name="Staub J."/>
            <person name="Kilian A."/>
            <person name="van der Vossen E.A."/>
            <person name="Wu Y."/>
            <person name="Guo J."/>
            <person name="He J."/>
            <person name="Jia Z."/>
            <person name="Ren Y."/>
            <person name="Tian G."/>
            <person name="Lu Y."/>
            <person name="Ruan J."/>
            <person name="Qian W."/>
            <person name="Wang M."/>
            <person name="Huang Q."/>
            <person name="Li B."/>
            <person name="Xuan Z."/>
            <person name="Cao J."/>
            <person name="Asan"/>
            <person name="Wu Z."/>
            <person name="Zhang J."/>
            <person name="Cai Q."/>
            <person name="Bai Y."/>
            <person name="Zhao B."/>
            <person name="Han Y."/>
            <person name="Li Y."/>
            <person name="Li X."/>
            <person name="Wang S."/>
            <person name="Shi Q."/>
            <person name="Liu S."/>
            <person name="Cho W.K."/>
            <person name="Kim J.Y."/>
            <person name="Xu Y."/>
            <person name="Heller-Uszynska K."/>
            <person name="Miao H."/>
            <person name="Cheng Z."/>
            <person name="Zhang S."/>
            <person name="Wu J."/>
            <person name="Yang Y."/>
            <person name="Kang H."/>
            <person name="Li M."/>
            <person name="Liang H."/>
            <person name="Ren X."/>
            <person name="Shi Z."/>
            <person name="Wen M."/>
            <person name="Jian M."/>
            <person name="Yang H."/>
            <person name="Zhang G."/>
            <person name="Yang Z."/>
            <person name="Chen R."/>
            <person name="Liu S."/>
            <person name="Li J."/>
            <person name="Ma L."/>
            <person name="Liu H."/>
            <person name="Zhou Y."/>
            <person name="Zhao J."/>
            <person name="Fang X."/>
            <person name="Li G."/>
            <person name="Fang L."/>
            <person name="Li Y."/>
            <person name="Liu D."/>
            <person name="Zheng H."/>
            <person name="Zhang Y."/>
            <person name="Qin N."/>
            <person name="Li Z."/>
            <person name="Yang G."/>
            <person name="Yang S."/>
            <person name="Bolund L."/>
            <person name="Kristiansen K."/>
            <person name="Zheng H."/>
            <person name="Li S."/>
            <person name="Zhang X."/>
            <person name="Yang H."/>
            <person name="Wang J."/>
            <person name="Sun R."/>
            <person name="Zhang B."/>
            <person name="Jiang S."/>
            <person name="Wang J."/>
            <person name="Du Y."/>
            <person name="Li S."/>
        </authorList>
    </citation>
    <scope>NUCLEOTIDE SEQUENCE [LARGE SCALE GENOMIC DNA]</scope>
    <source>
        <strain evidence="3">cv. 9930</strain>
    </source>
</reference>
<dbReference type="eggNOG" id="ENOG502S3TR">
    <property type="taxonomic scope" value="Eukaryota"/>
</dbReference>
<dbReference type="PANTHER" id="PTHR34774:SF1">
    <property type="entry name" value="EPHRIN-A3 PROTEIN"/>
    <property type="match status" value="1"/>
</dbReference>
<dbReference type="PANTHER" id="PTHR34774">
    <property type="entry name" value="EPHRIN-A3 PROTEIN"/>
    <property type="match status" value="1"/>
</dbReference>
<organism evidence="2 3">
    <name type="scientific">Cucumis sativus</name>
    <name type="common">Cucumber</name>
    <dbReference type="NCBI Taxonomy" id="3659"/>
    <lineage>
        <taxon>Eukaryota</taxon>
        <taxon>Viridiplantae</taxon>
        <taxon>Streptophyta</taxon>
        <taxon>Embryophyta</taxon>
        <taxon>Tracheophyta</taxon>
        <taxon>Spermatophyta</taxon>
        <taxon>Magnoliopsida</taxon>
        <taxon>eudicotyledons</taxon>
        <taxon>Gunneridae</taxon>
        <taxon>Pentapetalae</taxon>
        <taxon>rosids</taxon>
        <taxon>fabids</taxon>
        <taxon>Cucurbitales</taxon>
        <taxon>Cucurbitaceae</taxon>
        <taxon>Benincaseae</taxon>
        <taxon>Cucumis</taxon>
    </lineage>
</organism>
<keyword evidence="3" id="KW-1185">Reference proteome</keyword>
<proteinExistence type="predicted"/>
<gene>
    <name evidence="2" type="ORF">Csa_3G710730</name>
</gene>
<dbReference type="EMBL" id="CM002924">
    <property type="protein sequence ID" value="KGN58645.1"/>
    <property type="molecule type" value="Genomic_DNA"/>
</dbReference>
<dbReference type="OrthoDB" id="2019292at2759"/>
<evidence type="ECO:0000313" key="2">
    <source>
        <dbReference type="EMBL" id="KGN58645.1"/>
    </source>
</evidence>
<dbReference type="AlphaFoldDB" id="A0A0A0L9L6"/>
<dbReference type="OMA" id="EKAMCQM"/>
<dbReference type="KEGG" id="csv:101216392"/>
<evidence type="ECO:0000313" key="3">
    <source>
        <dbReference type="Proteomes" id="UP000029981"/>
    </source>
</evidence>
<reference evidence="2 3" key="3">
    <citation type="journal article" date="2010" name="BMC Genomics">
        <title>Transcriptome sequencing and comparative analysis of cucumber flowers with different sex types.</title>
        <authorList>
            <person name="Guo S."/>
            <person name="Zheng Y."/>
            <person name="Joung J.G."/>
            <person name="Liu S."/>
            <person name="Zhang Z."/>
            <person name="Crasta O.R."/>
            <person name="Sobral B.W."/>
            <person name="Xu Y."/>
            <person name="Huang S."/>
            <person name="Fei Z."/>
        </authorList>
    </citation>
    <scope>NUCLEOTIDE SEQUENCE [LARGE SCALE GENOMIC DNA]</scope>
    <source>
        <strain evidence="3">cv. 9930</strain>
    </source>
</reference>
<reference evidence="2 3" key="2">
    <citation type="journal article" date="2009" name="PLoS ONE">
        <title>An integrated genetic and cytogenetic map of the cucumber genome.</title>
        <authorList>
            <person name="Ren Y."/>
            <person name="Zhang Z."/>
            <person name="Liu J."/>
            <person name="Staub J.E."/>
            <person name="Han Y."/>
            <person name="Cheng Z."/>
            <person name="Li X."/>
            <person name="Lu J."/>
            <person name="Miao H."/>
            <person name="Kang H."/>
            <person name="Xie B."/>
            <person name="Gu X."/>
            <person name="Wang X."/>
            <person name="Du Y."/>
            <person name="Jin W."/>
            <person name="Huang S."/>
        </authorList>
    </citation>
    <scope>NUCLEOTIDE SEQUENCE [LARGE SCALE GENOMIC DNA]</scope>
    <source>
        <strain evidence="3">cv. 9930</strain>
    </source>
</reference>
<reference evidence="2 3" key="4">
    <citation type="journal article" date="2011" name="BMC Genomics">
        <title>RNA-Seq improves annotation of protein-coding genes in the cucumber genome.</title>
        <authorList>
            <person name="Li Z."/>
            <person name="Zhang Z."/>
            <person name="Yan P."/>
            <person name="Huang S."/>
            <person name="Fei Z."/>
            <person name="Lin K."/>
        </authorList>
    </citation>
    <scope>NUCLEOTIDE SEQUENCE [LARGE SCALE GENOMIC DNA]</scope>
    <source>
        <strain evidence="3">cv. 9930</strain>
    </source>
</reference>
<sequence length="95" mass="10591">MVLDSILASPHRRSPSFRKQFPANELGSWSTLFKRHRFLLTALALLTFLCTIYLYFAITLGATASSCSGLTGTQRELCRLEHAKASLAKGKLKFL</sequence>
<dbReference type="STRING" id="3659.A0A0A0L9L6"/>
<keyword evidence="1" id="KW-1133">Transmembrane helix</keyword>
<evidence type="ECO:0000256" key="1">
    <source>
        <dbReference type="SAM" id="Phobius"/>
    </source>
</evidence>
<dbReference type="Gramene" id="KGN58645">
    <property type="protein sequence ID" value="KGN58645"/>
    <property type="gene ID" value="Csa_3G710730"/>
</dbReference>
<keyword evidence="1" id="KW-0812">Transmembrane</keyword>
<accession>A0A0A0L9L6</accession>